<dbReference type="Proteomes" id="UP001199044">
    <property type="component" value="Unassembled WGS sequence"/>
</dbReference>
<accession>A0ABS7YGJ4</accession>
<dbReference type="NCBIfam" id="NF006464">
    <property type="entry name" value="PRK08862.1"/>
    <property type="match status" value="1"/>
</dbReference>
<reference evidence="4" key="1">
    <citation type="submission" date="2023-07" db="EMBL/GenBank/DDBJ databases">
        <title>Molecular identification of indigenous halophilic bacteria isolated from red sea cost, biodegradation of synthetic dyes and assessment of degraded metabolite toxicity.</title>
        <authorList>
            <person name="Chaieb K."/>
            <person name="Altayb H.N."/>
        </authorList>
    </citation>
    <scope>NUCLEOTIDE SEQUENCE [LARGE SCALE GENOMIC DNA]</scope>
    <source>
        <strain evidence="4">K20</strain>
    </source>
</reference>
<dbReference type="Pfam" id="PF00106">
    <property type="entry name" value="adh_short"/>
    <property type="match status" value="1"/>
</dbReference>
<keyword evidence="4" id="KW-1185">Reference proteome</keyword>
<dbReference type="InterPro" id="IPR036291">
    <property type="entry name" value="NAD(P)-bd_dom_sf"/>
</dbReference>
<protein>
    <submittedName>
        <fullName evidence="3">SDR family oxidoreductase</fullName>
    </submittedName>
</protein>
<keyword evidence="2" id="KW-0560">Oxidoreductase</keyword>
<dbReference type="Gene3D" id="3.40.50.720">
    <property type="entry name" value="NAD(P)-binding Rossmann-like Domain"/>
    <property type="match status" value="1"/>
</dbReference>
<dbReference type="InterPro" id="IPR002347">
    <property type="entry name" value="SDR_fam"/>
</dbReference>
<organism evidence="3 4">
    <name type="scientific">Vibrio tritonius</name>
    <dbReference type="NCBI Taxonomy" id="1435069"/>
    <lineage>
        <taxon>Bacteria</taxon>
        <taxon>Pseudomonadati</taxon>
        <taxon>Pseudomonadota</taxon>
        <taxon>Gammaproteobacteria</taxon>
        <taxon>Vibrionales</taxon>
        <taxon>Vibrionaceae</taxon>
        <taxon>Vibrio</taxon>
    </lineage>
</organism>
<dbReference type="RefSeq" id="WP_225249366.1">
    <property type="nucleotide sequence ID" value="NZ_JAIWIU010000010.1"/>
</dbReference>
<dbReference type="CDD" id="cd05233">
    <property type="entry name" value="SDR_c"/>
    <property type="match status" value="1"/>
</dbReference>
<dbReference type="EMBL" id="JAIWIU010000010">
    <property type="protein sequence ID" value="MCA2014783.1"/>
    <property type="molecule type" value="Genomic_DNA"/>
</dbReference>
<evidence type="ECO:0000313" key="4">
    <source>
        <dbReference type="Proteomes" id="UP001199044"/>
    </source>
</evidence>
<dbReference type="SUPFAM" id="SSF51735">
    <property type="entry name" value="NAD(P)-binding Rossmann-fold domains"/>
    <property type="match status" value="1"/>
</dbReference>
<evidence type="ECO:0000313" key="3">
    <source>
        <dbReference type="EMBL" id="MCA2014783.1"/>
    </source>
</evidence>
<name>A0ABS7YGJ4_9VIBR</name>
<comment type="caution">
    <text evidence="3">The sequence shown here is derived from an EMBL/GenBank/DDBJ whole genome shotgun (WGS) entry which is preliminary data.</text>
</comment>
<evidence type="ECO:0000256" key="2">
    <source>
        <dbReference type="ARBA" id="ARBA00023002"/>
    </source>
</evidence>
<gene>
    <name evidence="3" type="ORF">LDJ79_01590</name>
</gene>
<sequence>MKIESAVILITSASSILGRSLAIHYAHLGARLILCDHDETNLMKTVQLCRQVNDQVHSCILTSCQPKAVEAILDFVQETYHQAPDVLINHWPNTVLPSFVDKAASEQFVQQWSTLTAHFFLFGYACAQRMRQANNSGVIVNVISYGEAMESNGLVSASSMVSGFTQSWAQELTPFNIRVGGVIPQLSNEAQRSDILHYEELTRHTEYIVANEYFSGRVMTA</sequence>
<dbReference type="PANTHER" id="PTHR43639:SF1">
    <property type="entry name" value="SHORT-CHAIN DEHYDROGENASE_REDUCTASE FAMILY PROTEIN"/>
    <property type="match status" value="1"/>
</dbReference>
<evidence type="ECO:0000256" key="1">
    <source>
        <dbReference type="ARBA" id="ARBA00006484"/>
    </source>
</evidence>
<comment type="similarity">
    <text evidence="1">Belongs to the short-chain dehydrogenases/reductases (SDR) family.</text>
</comment>
<dbReference type="PANTHER" id="PTHR43639">
    <property type="entry name" value="OXIDOREDUCTASE, SHORT-CHAIN DEHYDROGENASE/REDUCTASE FAMILY (AFU_ORTHOLOGUE AFUA_5G02870)"/>
    <property type="match status" value="1"/>
</dbReference>
<proteinExistence type="inferred from homology"/>